<evidence type="ECO:0000256" key="5">
    <source>
        <dbReference type="SAM" id="MobiDB-lite"/>
    </source>
</evidence>
<feature type="transmembrane region" description="Helical" evidence="6">
    <location>
        <begin position="138"/>
        <end position="156"/>
    </location>
</feature>
<dbReference type="Gene3D" id="1.20.1720.10">
    <property type="entry name" value="Multidrug resistance protein D"/>
    <property type="match status" value="2"/>
</dbReference>
<dbReference type="OrthoDB" id="9781469at2"/>
<dbReference type="AlphaFoldDB" id="A0A2I2KNA8"/>
<gene>
    <name evidence="8" type="ORF">FRACA_1720005</name>
</gene>
<protein>
    <submittedName>
        <fullName evidence="8">Multidrug MFS transporter</fullName>
    </submittedName>
</protein>
<dbReference type="GO" id="GO:0022857">
    <property type="term" value="F:transmembrane transporter activity"/>
    <property type="evidence" value="ECO:0007669"/>
    <property type="project" value="InterPro"/>
</dbReference>
<feature type="transmembrane region" description="Helical" evidence="6">
    <location>
        <begin position="471"/>
        <end position="491"/>
    </location>
</feature>
<keyword evidence="9" id="KW-1185">Reference proteome</keyword>
<accession>A0A2I2KNA8</accession>
<dbReference type="EMBL" id="FZMO01000082">
    <property type="protein sequence ID" value="SNQ47148.1"/>
    <property type="molecule type" value="Genomic_DNA"/>
</dbReference>
<sequence>MGAVGTRRWWALGAVNLSVLAVGLDGTVLSVAQPTLATALDASQSDLLWFSSGYLLVLAAAVLPVGLVGDRFGRRAVLLASLALFGLGSVLCAYAASIGMFLAGRLLQGLAGAGITVMALSALVVLFDERERPKAVGIYQAANFVALPLGPILGGWMLSRFWWGWVFLLNVPVVALAALIGFVLIPESRSTQRPGLDPVGTVTSAVGLAMVIYGLVRAGERGWGRPDAAGSMALGAVVVAGFVWWEHRLGRLPAGQPLIDPRLLQPGPFLWGSALAAVAGLAMIGVLFTLPQYFQGVQGTDTLGSGVRLLPLIAGMVAGAGLASRLAEAVTARVATALGFVVLAAGLALGATATPTSSTAFTAGWTVLVGAGTGLALAAATAAALARLSAERSGTESAVVQAFNKTSGPLGTAITGSILVAVYHARLDRAGLPATAAESARRSLYDGTAATAGVPELHRAVRGAFVDGMSAALLGSAAIATLGAVMAVAVLPGRRSRRTEAGQPTEEGTADAVAH</sequence>
<dbReference type="PROSITE" id="PS50850">
    <property type="entry name" value="MFS"/>
    <property type="match status" value="1"/>
</dbReference>
<comment type="subcellular location">
    <subcellularLocation>
        <location evidence="1">Cell membrane</location>
        <topology evidence="1">Multi-pass membrane protein</topology>
    </subcellularLocation>
</comment>
<dbReference type="InterPro" id="IPR036259">
    <property type="entry name" value="MFS_trans_sf"/>
</dbReference>
<dbReference type="InterPro" id="IPR011701">
    <property type="entry name" value="MFS"/>
</dbReference>
<feature type="transmembrane region" description="Helical" evidence="6">
    <location>
        <begin position="268"/>
        <end position="289"/>
    </location>
</feature>
<evidence type="ECO:0000256" key="4">
    <source>
        <dbReference type="ARBA" id="ARBA00023136"/>
    </source>
</evidence>
<feature type="transmembrane region" description="Helical" evidence="6">
    <location>
        <begin position="407"/>
        <end position="425"/>
    </location>
</feature>
<evidence type="ECO:0000313" key="8">
    <source>
        <dbReference type="EMBL" id="SNQ47148.1"/>
    </source>
</evidence>
<reference evidence="8 9" key="1">
    <citation type="submission" date="2017-06" db="EMBL/GenBank/DDBJ databases">
        <authorList>
            <person name="Kim H.J."/>
            <person name="Triplett B.A."/>
        </authorList>
    </citation>
    <scope>NUCLEOTIDE SEQUENCE [LARGE SCALE GENOMIC DNA]</scope>
    <source>
        <strain evidence="8">FRACA_ARgP5</strain>
    </source>
</reference>
<organism evidence="8 9">
    <name type="scientific">Frankia canadensis</name>
    <dbReference type="NCBI Taxonomy" id="1836972"/>
    <lineage>
        <taxon>Bacteria</taxon>
        <taxon>Bacillati</taxon>
        <taxon>Actinomycetota</taxon>
        <taxon>Actinomycetes</taxon>
        <taxon>Frankiales</taxon>
        <taxon>Frankiaceae</taxon>
        <taxon>Frankia</taxon>
    </lineage>
</organism>
<dbReference type="SUPFAM" id="SSF103473">
    <property type="entry name" value="MFS general substrate transporter"/>
    <property type="match status" value="1"/>
</dbReference>
<evidence type="ECO:0000256" key="2">
    <source>
        <dbReference type="ARBA" id="ARBA00022692"/>
    </source>
</evidence>
<feature type="transmembrane region" description="Helical" evidence="6">
    <location>
        <begin position="309"/>
        <end position="327"/>
    </location>
</feature>
<dbReference type="PANTHER" id="PTHR42718:SF42">
    <property type="entry name" value="EXPORT PROTEIN"/>
    <property type="match status" value="1"/>
</dbReference>
<dbReference type="CDD" id="cd17321">
    <property type="entry name" value="MFS_MMR_MDR_like"/>
    <property type="match status" value="1"/>
</dbReference>
<dbReference type="InterPro" id="IPR020846">
    <property type="entry name" value="MFS_dom"/>
</dbReference>
<dbReference type="PANTHER" id="PTHR42718">
    <property type="entry name" value="MAJOR FACILITATOR SUPERFAMILY MULTIDRUG TRANSPORTER MFSC"/>
    <property type="match status" value="1"/>
</dbReference>
<evidence type="ECO:0000256" key="3">
    <source>
        <dbReference type="ARBA" id="ARBA00022989"/>
    </source>
</evidence>
<keyword evidence="2 6" id="KW-0812">Transmembrane</keyword>
<keyword evidence="3 6" id="KW-1133">Transmembrane helix</keyword>
<evidence type="ECO:0000259" key="7">
    <source>
        <dbReference type="PROSITE" id="PS50850"/>
    </source>
</evidence>
<name>A0A2I2KNA8_9ACTN</name>
<proteinExistence type="predicted"/>
<feature type="transmembrane region" description="Helical" evidence="6">
    <location>
        <begin position="162"/>
        <end position="184"/>
    </location>
</feature>
<feature type="domain" description="Major facilitator superfamily (MFS) profile" evidence="7">
    <location>
        <begin position="11"/>
        <end position="495"/>
    </location>
</feature>
<feature type="region of interest" description="Disordered" evidence="5">
    <location>
        <begin position="495"/>
        <end position="515"/>
    </location>
</feature>
<evidence type="ECO:0000256" key="6">
    <source>
        <dbReference type="SAM" id="Phobius"/>
    </source>
</evidence>
<feature type="transmembrane region" description="Helical" evidence="6">
    <location>
        <begin position="49"/>
        <end position="69"/>
    </location>
</feature>
<feature type="transmembrane region" description="Helical" evidence="6">
    <location>
        <begin position="106"/>
        <end position="126"/>
    </location>
</feature>
<dbReference type="GO" id="GO:0005886">
    <property type="term" value="C:plasma membrane"/>
    <property type="evidence" value="ECO:0007669"/>
    <property type="project" value="UniProtKB-SubCell"/>
</dbReference>
<evidence type="ECO:0000313" key="9">
    <source>
        <dbReference type="Proteomes" id="UP000234331"/>
    </source>
</evidence>
<feature type="transmembrane region" description="Helical" evidence="6">
    <location>
        <begin position="334"/>
        <end position="353"/>
    </location>
</feature>
<feature type="transmembrane region" description="Helical" evidence="6">
    <location>
        <begin position="365"/>
        <end position="386"/>
    </location>
</feature>
<dbReference type="Proteomes" id="UP000234331">
    <property type="component" value="Unassembled WGS sequence"/>
</dbReference>
<evidence type="ECO:0000256" key="1">
    <source>
        <dbReference type="ARBA" id="ARBA00004651"/>
    </source>
</evidence>
<feature type="transmembrane region" description="Helical" evidence="6">
    <location>
        <begin position="228"/>
        <end position="247"/>
    </location>
</feature>
<feature type="transmembrane region" description="Helical" evidence="6">
    <location>
        <begin position="196"/>
        <end position="216"/>
    </location>
</feature>
<dbReference type="Pfam" id="PF07690">
    <property type="entry name" value="MFS_1"/>
    <property type="match status" value="1"/>
</dbReference>
<dbReference type="RefSeq" id="WP_101831046.1">
    <property type="nucleotide sequence ID" value="NZ_FZMO01000082.1"/>
</dbReference>
<keyword evidence="4 6" id="KW-0472">Membrane</keyword>
<feature type="transmembrane region" description="Helical" evidence="6">
    <location>
        <begin position="76"/>
        <end position="100"/>
    </location>
</feature>